<dbReference type="AlphaFoldDB" id="A0A420W6J7"/>
<evidence type="ECO:0000313" key="2">
    <source>
        <dbReference type="EMBL" id="RKQ61696.1"/>
    </source>
</evidence>
<gene>
    <name evidence="2" type="ORF">C7457_1138</name>
</gene>
<feature type="chain" id="PRO_5019183715" description="Tetratricopeptide repeat protein" evidence="1">
    <location>
        <begin position="20"/>
        <end position="291"/>
    </location>
</feature>
<comment type="caution">
    <text evidence="2">The sequence shown here is derived from an EMBL/GenBank/DDBJ whole genome shotgun (WGS) entry which is preliminary data.</text>
</comment>
<evidence type="ECO:0000313" key="3">
    <source>
        <dbReference type="Proteomes" id="UP000280881"/>
    </source>
</evidence>
<dbReference type="RefSeq" id="WP_121170945.1">
    <property type="nucleotide sequence ID" value="NZ_RBIE01000002.1"/>
</dbReference>
<sequence>MKRLVLAFFLIALSYPVMEKATSLQPKVEGDSKVYSYSYERLILTFPTLKPLISDVLYMQTCYLTGNDIFNQWRERKFSKEEWETNFHNVKVITKLDPYYFDPYYFTGSYILWRIKDKKEFLHEVNITLERGMKYIDDWRLPFFIGFNYFYFLGDKVKGAQYLKKASDMEGAPYYLKLLIPRLYAQSGKYQLAVIETAQELKRVKNEVLRKQLERRLKVLIYLRDLNLALEKFRKVYRRCPNSLDELVDKGFISKVPEDPYGGKFYVDRQKCTVWTTSNLRPVKSSTPSSQ</sequence>
<keyword evidence="3" id="KW-1185">Reference proteome</keyword>
<dbReference type="Proteomes" id="UP000280881">
    <property type="component" value="Unassembled WGS sequence"/>
</dbReference>
<reference evidence="2 3" key="1">
    <citation type="submission" date="2018-10" db="EMBL/GenBank/DDBJ databases">
        <title>Genomic Encyclopedia of Type Strains, Phase IV (KMG-IV): sequencing the most valuable type-strain genomes for metagenomic binning, comparative biology and taxonomic classification.</title>
        <authorList>
            <person name="Goeker M."/>
        </authorList>
    </citation>
    <scope>NUCLEOTIDE SEQUENCE [LARGE SCALE GENOMIC DNA]</scope>
    <source>
        <strain evidence="2 3">DSM 15521</strain>
    </source>
</reference>
<keyword evidence="1" id="KW-0732">Signal</keyword>
<dbReference type="OrthoDB" id="9783085at2"/>
<proteinExistence type="predicted"/>
<accession>A0A420W6J7</accession>
<protein>
    <recommendedName>
        <fullName evidence="4">Tetratricopeptide repeat protein</fullName>
    </recommendedName>
</protein>
<dbReference type="EMBL" id="RBIE01000002">
    <property type="protein sequence ID" value="RKQ61696.1"/>
    <property type="molecule type" value="Genomic_DNA"/>
</dbReference>
<name>A0A420W6J7_9BACT</name>
<feature type="signal peptide" evidence="1">
    <location>
        <begin position="1"/>
        <end position="19"/>
    </location>
</feature>
<evidence type="ECO:0008006" key="4">
    <source>
        <dbReference type="Google" id="ProtNLM"/>
    </source>
</evidence>
<evidence type="ECO:0000256" key="1">
    <source>
        <dbReference type="SAM" id="SignalP"/>
    </source>
</evidence>
<organism evidence="2 3">
    <name type="scientific">Thermovibrio guaymasensis</name>
    <dbReference type="NCBI Taxonomy" id="240167"/>
    <lineage>
        <taxon>Bacteria</taxon>
        <taxon>Pseudomonadati</taxon>
        <taxon>Aquificota</taxon>
        <taxon>Aquificia</taxon>
        <taxon>Desulfurobacteriales</taxon>
        <taxon>Desulfurobacteriaceae</taxon>
        <taxon>Thermovibrio</taxon>
    </lineage>
</organism>